<evidence type="ECO:0000313" key="1">
    <source>
        <dbReference type="EMBL" id="WAI50856.1"/>
    </source>
</evidence>
<reference evidence="1" key="1">
    <citation type="submission" date="2022-11" db="EMBL/GenBank/DDBJ databases">
        <title>Pseudomonas triclosanedens sp. nov., a triclosan degrader isolated from activated sludge.</title>
        <authorList>
            <person name="Yin Y."/>
            <person name="Lu Z."/>
        </authorList>
    </citation>
    <scope>NUCLEOTIDE SEQUENCE</scope>
    <source>
        <strain evidence="1">ZM23</strain>
    </source>
</reference>
<dbReference type="RefSeq" id="WP_254471761.1">
    <property type="nucleotide sequence ID" value="NZ_CP113432.1"/>
</dbReference>
<proteinExistence type="predicted"/>
<gene>
    <name evidence="1" type="ORF">OU419_06255</name>
</gene>
<keyword evidence="2" id="KW-1185">Reference proteome</keyword>
<organism evidence="1 2">
    <name type="scientific">Pseudomonas triclosanedens</name>
    <dbReference type="NCBI Taxonomy" id="2961893"/>
    <lineage>
        <taxon>Bacteria</taxon>
        <taxon>Pseudomonadati</taxon>
        <taxon>Pseudomonadota</taxon>
        <taxon>Gammaproteobacteria</taxon>
        <taxon>Pseudomonadales</taxon>
        <taxon>Pseudomonadaceae</taxon>
        <taxon>Pseudomonas</taxon>
    </lineage>
</organism>
<evidence type="ECO:0000313" key="2">
    <source>
        <dbReference type="Proteomes" id="UP001163624"/>
    </source>
</evidence>
<accession>A0ABY7A132</accession>
<dbReference type="Proteomes" id="UP001163624">
    <property type="component" value="Chromosome"/>
</dbReference>
<sequence length="50" mass="5056">MCPLCISTLALAVTGAISAGGASAFAITRLRGLRRARANLPTGCPQERAA</sequence>
<dbReference type="EMBL" id="CP113432">
    <property type="protein sequence ID" value="WAI50856.1"/>
    <property type="molecule type" value="Genomic_DNA"/>
</dbReference>
<protein>
    <submittedName>
        <fullName evidence="1">Uncharacterized protein</fullName>
    </submittedName>
</protein>
<name>A0ABY7A132_9PSED</name>